<name>A0A7I4Y7P3_HAECO</name>
<accession>A0A7I4Y7P3</accession>
<evidence type="ECO:0000256" key="1">
    <source>
        <dbReference type="PROSITE-ProRule" id="PRU00371"/>
    </source>
</evidence>
<protein>
    <submittedName>
        <fullName evidence="6">MADF domain-containing protein</fullName>
    </submittedName>
</protein>
<sequence length="325" mass="36920">MSFQPAFNARLIAEVKKHPCLYNHSKRGSGDTMERMRIWDMIAAAVDSNCSGDFAKKRWLQLRDRYRKELKTAIKHNFVTPIRWCYFSHLSWLDPYLKDNLVLSACDGYGDNSDSYSNCVDGLSLNNVKAELDDGDCEQSPSLMEASVIDRLLASTHQISRQQKDPSDDQSLTAHGGEEEPRTIAGKSEDTTASKESIEKKCEKTEATIQMSQPFSTSALKTQMMARYQQMEQAVIKQAMNAGRNMLDWINDEDYLYCRIIGIRLKKMDPRKRKRVRAQIMSLLEESEGELEEDDDSMSSPNVDGVESSGFDHSLLDSSGKFDDH</sequence>
<dbReference type="InterPro" id="IPR039353">
    <property type="entry name" value="TF_Adf1"/>
</dbReference>
<feature type="region of interest" description="Disordered" evidence="2">
    <location>
        <begin position="158"/>
        <end position="197"/>
    </location>
</feature>
<feature type="domain" description="BESS" evidence="4">
    <location>
        <begin position="251"/>
        <end position="290"/>
    </location>
</feature>
<keyword evidence="5" id="KW-1185">Reference proteome</keyword>
<dbReference type="GO" id="GO:0005634">
    <property type="term" value="C:nucleus"/>
    <property type="evidence" value="ECO:0007669"/>
    <property type="project" value="UniProtKB-SubCell"/>
</dbReference>
<feature type="compositionally biased region" description="Basic and acidic residues" evidence="2">
    <location>
        <begin position="176"/>
        <end position="197"/>
    </location>
</feature>
<dbReference type="GO" id="GO:0005667">
    <property type="term" value="C:transcription regulator complex"/>
    <property type="evidence" value="ECO:0007669"/>
    <property type="project" value="TreeGrafter"/>
</dbReference>
<evidence type="ECO:0000259" key="3">
    <source>
        <dbReference type="PROSITE" id="PS51029"/>
    </source>
</evidence>
<dbReference type="InterPro" id="IPR006578">
    <property type="entry name" value="MADF-dom"/>
</dbReference>
<evidence type="ECO:0000313" key="5">
    <source>
        <dbReference type="Proteomes" id="UP000025227"/>
    </source>
</evidence>
<organism evidence="5 6">
    <name type="scientific">Haemonchus contortus</name>
    <name type="common">Barber pole worm</name>
    <dbReference type="NCBI Taxonomy" id="6289"/>
    <lineage>
        <taxon>Eukaryota</taxon>
        <taxon>Metazoa</taxon>
        <taxon>Ecdysozoa</taxon>
        <taxon>Nematoda</taxon>
        <taxon>Chromadorea</taxon>
        <taxon>Rhabditida</taxon>
        <taxon>Rhabditina</taxon>
        <taxon>Rhabditomorpha</taxon>
        <taxon>Strongyloidea</taxon>
        <taxon>Trichostrongylidae</taxon>
        <taxon>Haemonchus</taxon>
    </lineage>
</organism>
<dbReference type="PANTHER" id="PTHR12243">
    <property type="entry name" value="MADF DOMAIN TRANSCRIPTION FACTOR"/>
    <property type="match status" value="1"/>
</dbReference>
<feature type="domain" description="MADF" evidence="3">
    <location>
        <begin position="10"/>
        <end position="98"/>
    </location>
</feature>
<evidence type="ECO:0000256" key="2">
    <source>
        <dbReference type="SAM" id="MobiDB-lite"/>
    </source>
</evidence>
<proteinExistence type="predicted"/>
<dbReference type="PROSITE" id="PS51029">
    <property type="entry name" value="MADF"/>
    <property type="match status" value="1"/>
</dbReference>
<feature type="compositionally biased region" description="Acidic residues" evidence="2">
    <location>
        <begin position="285"/>
        <end position="297"/>
    </location>
</feature>
<dbReference type="SMART" id="SM00595">
    <property type="entry name" value="MADF"/>
    <property type="match status" value="1"/>
</dbReference>
<dbReference type="GO" id="GO:0003677">
    <property type="term" value="F:DNA binding"/>
    <property type="evidence" value="ECO:0007669"/>
    <property type="project" value="InterPro"/>
</dbReference>
<dbReference type="AlphaFoldDB" id="A0A7I4Y7P3"/>
<dbReference type="Proteomes" id="UP000025227">
    <property type="component" value="Unplaced"/>
</dbReference>
<dbReference type="WBParaSite" id="HCON_00059580-00001">
    <property type="protein sequence ID" value="HCON_00059580-00001"/>
    <property type="gene ID" value="HCON_00059580"/>
</dbReference>
<dbReference type="OrthoDB" id="5984255at2759"/>
<evidence type="ECO:0000259" key="4">
    <source>
        <dbReference type="PROSITE" id="PS51031"/>
    </source>
</evidence>
<keyword evidence="1" id="KW-0539">Nucleus</keyword>
<dbReference type="GO" id="GO:0006357">
    <property type="term" value="P:regulation of transcription by RNA polymerase II"/>
    <property type="evidence" value="ECO:0007669"/>
    <property type="project" value="TreeGrafter"/>
</dbReference>
<feature type="region of interest" description="Disordered" evidence="2">
    <location>
        <begin position="283"/>
        <end position="325"/>
    </location>
</feature>
<evidence type="ECO:0000313" key="6">
    <source>
        <dbReference type="WBParaSite" id="HCON_00059580-00001"/>
    </source>
</evidence>
<dbReference type="Pfam" id="PF10545">
    <property type="entry name" value="MADF_DNA_bdg"/>
    <property type="match status" value="1"/>
</dbReference>
<dbReference type="PANTHER" id="PTHR12243:SF60">
    <property type="entry name" value="SI:CH211-15D5.12-RELATED"/>
    <property type="match status" value="1"/>
</dbReference>
<dbReference type="OMA" id="PQKWSHF"/>
<dbReference type="PROSITE" id="PS51031">
    <property type="entry name" value="BESS"/>
    <property type="match status" value="1"/>
</dbReference>
<comment type="subcellular location">
    <subcellularLocation>
        <location evidence="1">Nucleus</location>
    </subcellularLocation>
</comment>
<dbReference type="InterPro" id="IPR004210">
    <property type="entry name" value="BESS_motif"/>
</dbReference>
<reference evidence="6" key="1">
    <citation type="submission" date="2020-12" db="UniProtKB">
        <authorList>
            <consortium name="WormBaseParasite"/>
        </authorList>
    </citation>
    <scope>IDENTIFICATION</scope>
    <source>
        <strain evidence="6">MHco3</strain>
    </source>
</reference>